<proteinExistence type="predicted"/>
<dbReference type="EMBL" id="RHLQ01000077">
    <property type="protein sequence ID" value="RNC96170.1"/>
    <property type="molecule type" value="Genomic_DNA"/>
</dbReference>
<gene>
    <name evidence="1" type="ORF">EC501_17590</name>
</gene>
<organism evidence="1 2">
    <name type="scientific">Lysinibacillus halotolerans</name>
    <dbReference type="NCBI Taxonomy" id="1368476"/>
    <lineage>
        <taxon>Bacteria</taxon>
        <taxon>Bacillati</taxon>
        <taxon>Bacillota</taxon>
        <taxon>Bacilli</taxon>
        <taxon>Bacillales</taxon>
        <taxon>Bacillaceae</taxon>
        <taxon>Lysinibacillus</taxon>
    </lineage>
</organism>
<reference evidence="1 2" key="1">
    <citation type="journal article" date="2014" name="Int. J. Syst. Evol. Microbiol.">
        <title>Lysinibacillus halotolerans sp. nov., isolated from saline-alkaline soil.</title>
        <authorList>
            <person name="Kong D."/>
            <person name="Wang Y."/>
            <person name="Zhao B."/>
            <person name="Li Y."/>
            <person name="Song J."/>
            <person name="Zhai Y."/>
            <person name="Zhang C."/>
            <person name="Wang H."/>
            <person name="Chen X."/>
            <person name="Zhao B."/>
            <person name="Ruan Z."/>
        </authorList>
    </citation>
    <scope>NUCLEOTIDE SEQUENCE [LARGE SCALE GENOMIC DNA]</scope>
    <source>
        <strain evidence="1 2">MCCC 1A12703</strain>
    </source>
</reference>
<name>A0A3M8H2E9_9BACI</name>
<sequence length="81" mass="9101">MDLLHRGCSISYDFFFGDIDSFDPNASLSEKTIADAFMLPIGKPLKAAKVTMDVVDNSKDIVKAVDKVENINMMFLMKCEY</sequence>
<protein>
    <submittedName>
        <fullName evidence="1">Uncharacterized protein</fullName>
    </submittedName>
</protein>
<keyword evidence="2" id="KW-1185">Reference proteome</keyword>
<accession>A0A3M8H2E9</accession>
<evidence type="ECO:0000313" key="2">
    <source>
        <dbReference type="Proteomes" id="UP000279909"/>
    </source>
</evidence>
<comment type="caution">
    <text evidence="1">The sequence shown here is derived from an EMBL/GenBank/DDBJ whole genome shotgun (WGS) entry which is preliminary data.</text>
</comment>
<dbReference type="Proteomes" id="UP000279909">
    <property type="component" value="Unassembled WGS sequence"/>
</dbReference>
<dbReference type="RefSeq" id="WP_122973645.1">
    <property type="nucleotide sequence ID" value="NZ_RHLQ01000077.1"/>
</dbReference>
<dbReference type="AlphaFoldDB" id="A0A3M8H2E9"/>
<evidence type="ECO:0000313" key="1">
    <source>
        <dbReference type="EMBL" id="RNC96170.1"/>
    </source>
</evidence>